<feature type="region of interest" description="Disordered" evidence="1">
    <location>
        <begin position="1"/>
        <end position="60"/>
    </location>
</feature>
<dbReference type="OrthoDB" id="2755229at2759"/>
<accession>A0A8K0XJJ3</accession>
<protein>
    <submittedName>
        <fullName evidence="2">Uncharacterized protein</fullName>
    </submittedName>
</protein>
<dbReference type="EMBL" id="JAEVFJ010000070">
    <property type="protein sequence ID" value="KAH8074946.1"/>
    <property type="molecule type" value="Genomic_DNA"/>
</dbReference>
<feature type="compositionally biased region" description="Basic residues" evidence="1">
    <location>
        <begin position="1"/>
        <end position="10"/>
    </location>
</feature>
<dbReference type="Proteomes" id="UP000813824">
    <property type="component" value="Unassembled WGS sequence"/>
</dbReference>
<feature type="region of interest" description="Disordered" evidence="1">
    <location>
        <begin position="372"/>
        <end position="418"/>
    </location>
</feature>
<evidence type="ECO:0000256" key="1">
    <source>
        <dbReference type="SAM" id="MobiDB-lite"/>
    </source>
</evidence>
<sequence>MDQSQAKKKKPGSEGIPANTVEKFKWPDPNEPPTEVEHNPHSHLSQRQDTPTSLPRDPKTPYFDTIYPRIVITYNDLTASMAEAQKEGIRNDKTTLAVVPLGAGSAWFKRNPEAHVQLTKFFRDLNVEENADAASQIVVYPPEARIDRSGQTFANVKQMYAKPWPLILTGAGENLRKFATWFQTFAVSEDMVFSVVEFDETLQSWVIANIGADPNFGFLTPGCEKRILKEIKDKLWSDDKFRRFVDFALGAQGVAGSACDRVVIATQSLTVEFLGTMQDEDVAKKEVAVVQLRGKPISPIPETHTEWLAHIRRIIKSCRYNPHVRFDVVRVFKACTACKSEAHPTNTCPFLHIQHWYGPSLEKYKAMEKRTLDSAKGNHEKSPARGDRGGRGRRGGRGANRGRGWQTVGRGGHVYNKD</sequence>
<name>A0A8K0XJJ3_9AGAR</name>
<reference evidence="2" key="1">
    <citation type="journal article" date="2021" name="New Phytol.">
        <title>Evolutionary innovations through gain and loss of genes in the ectomycorrhizal Boletales.</title>
        <authorList>
            <person name="Wu G."/>
            <person name="Miyauchi S."/>
            <person name="Morin E."/>
            <person name="Kuo A."/>
            <person name="Drula E."/>
            <person name="Varga T."/>
            <person name="Kohler A."/>
            <person name="Feng B."/>
            <person name="Cao Y."/>
            <person name="Lipzen A."/>
            <person name="Daum C."/>
            <person name="Hundley H."/>
            <person name="Pangilinan J."/>
            <person name="Johnson J."/>
            <person name="Barry K."/>
            <person name="LaButti K."/>
            <person name="Ng V."/>
            <person name="Ahrendt S."/>
            <person name="Min B."/>
            <person name="Choi I.G."/>
            <person name="Park H."/>
            <person name="Plett J.M."/>
            <person name="Magnuson J."/>
            <person name="Spatafora J.W."/>
            <person name="Nagy L.G."/>
            <person name="Henrissat B."/>
            <person name="Grigoriev I.V."/>
            <person name="Yang Z.L."/>
            <person name="Xu J."/>
            <person name="Martin F.M."/>
        </authorList>
    </citation>
    <scope>NUCLEOTIDE SEQUENCE</scope>
    <source>
        <strain evidence="2">KKN 215</strain>
    </source>
</reference>
<evidence type="ECO:0000313" key="2">
    <source>
        <dbReference type="EMBL" id="KAH8074946.1"/>
    </source>
</evidence>
<evidence type="ECO:0000313" key="3">
    <source>
        <dbReference type="Proteomes" id="UP000813824"/>
    </source>
</evidence>
<comment type="caution">
    <text evidence="2">The sequence shown here is derived from an EMBL/GenBank/DDBJ whole genome shotgun (WGS) entry which is preliminary data.</text>
</comment>
<feature type="compositionally biased region" description="Basic and acidic residues" evidence="1">
    <location>
        <begin position="372"/>
        <end position="390"/>
    </location>
</feature>
<gene>
    <name evidence="2" type="ORF">BXZ70DRAFT_902739</name>
</gene>
<dbReference type="AlphaFoldDB" id="A0A8K0XJJ3"/>
<feature type="compositionally biased region" description="Polar residues" evidence="1">
    <location>
        <begin position="42"/>
        <end position="53"/>
    </location>
</feature>
<proteinExistence type="predicted"/>
<keyword evidence="3" id="KW-1185">Reference proteome</keyword>
<organism evidence="2 3">
    <name type="scientific">Cristinia sonorae</name>
    <dbReference type="NCBI Taxonomy" id="1940300"/>
    <lineage>
        <taxon>Eukaryota</taxon>
        <taxon>Fungi</taxon>
        <taxon>Dikarya</taxon>
        <taxon>Basidiomycota</taxon>
        <taxon>Agaricomycotina</taxon>
        <taxon>Agaricomycetes</taxon>
        <taxon>Agaricomycetidae</taxon>
        <taxon>Agaricales</taxon>
        <taxon>Pleurotineae</taxon>
        <taxon>Stephanosporaceae</taxon>
        <taxon>Cristinia</taxon>
    </lineage>
</organism>